<proteinExistence type="predicted"/>
<dbReference type="Proteomes" id="UP000009079">
    <property type="component" value="Chromosome"/>
</dbReference>
<keyword evidence="2" id="KW-1185">Reference proteome</keyword>
<organism evidence="1 2">
    <name type="scientific">Thermococcus sibiricus (strain DSM 12597 / MM 739)</name>
    <dbReference type="NCBI Taxonomy" id="604354"/>
    <lineage>
        <taxon>Archaea</taxon>
        <taxon>Methanobacteriati</taxon>
        <taxon>Methanobacteriota</taxon>
        <taxon>Thermococci</taxon>
        <taxon>Thermococcales</taxon>
        <taxon>Thermococcaceae</taxon>
        <taxon>Thermococcus</taxon>
    </lineage>
</organism>
<name>C6A5A9_THESM</name>
<gene>
    <name evidence="1" type="ordered locus">TSIB_1753</name>
</gene>
<dbReference type="EMBL" id="CP001463">
    <property type="protein sequence ID" value="ACS90804.1"/>
    <property type="molecule type" value="Genomic_DNA"/>
</dbReference>
<evidence type="ECO:0000313" key="2">
    <source>
        <dbReference type="Proteomes" id="UP000009079"/>
    </source>
</evidence>
<sequence length="37" mass="4122">MKCSSCGFIEDRHFIAVGGYDFPKGVKVLRLSLMMGQ</sequence>
<reference evidence="1 2" key="1">
    <citation type="journal article" date="2009" name="Appl. Environ. Microbiol.">
        <title>Metabolic versatility and indigenous origin of the archaeon Thermococcus sibiricus, isolated from a siberian oil reservoir, as revealed by genome analysis.</title>
        <authorList>
            <person name="Mardanov A.V."/>
            <person name="Ravin N.V."/>
            <person name="Svetlitchnyi V.A."/>
            <person name="Beletsky A.V."/>
            <person name="Miroshnichenko M.L."/>
            <person name="Bonch-Osmolovskaya E.A."/>
            <person name="Skryabin K.G."/>
        </authorList>
    </citation>
    <scope>NUCLEOTIDE SEQUENCE [LARGE SCALE GENOMIC DNA]</scope>
    <source>
        <strain evidence="2">DSM 12597 / MM 739</strain>
    </source>
</reference>
<dbReference type="HOGENOM" id="CLU_3338702_0_0_2"/>
<dbReference type="KEGG" id="tsi:TSIB_1753"/>
<accession>C6A5A9</accession>
<evidence type="ECO:0000313" key="1">
    <source>
        <dbReference type="EMBL" id="ACS90804.1"/>
    </source>
</evidence>
<dbReference type="STRING" id="604354.TSIB_1753"/>
<dbReference type="AlphaFoldDB" id="C6A5A9"/>
<protein>
    <submittedName>
        <fullName evidence="1">Uncharacterized protein</fullName>
    </submittedName>
</protein>